<keyword evidence="1" id="KW-0472">Membrane</keyword>
<dbReference type="RefSeq" id="WP_014369256.1">
    <property type="nucleotide sequence ID" value="NC_016935.1"/>
</dbReference>
<sequence>MNFALNVFFGGIEFIALIVLALSIFRFQFYYYLPKIAGIAFLMSFISFYFRYIPELTSLAIISALTTQIILLMITYRIPFFYSLIVSFCGYIATSLVELSVLISGIKLGIFDEAQVQKSALTLGAVQVTVAVILSFIIYILQSRKIGFLFKTKNLNSRTALKGYNFVIATVLVIVLGFAQLELISFYNNSLSFYMSLIMALLFSIGIFLAYRHNKAIIRETYERPVKNELDRSFRNENRNKDSRKL</sequence>
<accession>H6NH74</accession>
<keyword evidence="3" id="KW-1185">Reference proteome</keyword>
<organism evidence="2 3">
    <name type="scientific">Paenibacillus mucilaginosus 3016</name>
    <dbReference type="NCBI Taxonomy" id="1116391"/>
    <lineage>
        <taxon>Bacteria</taxon>
        <taxon>Bacillati</taxon>
        <taxon>Bacillota</taxon>
        <taxon>Bacilli</taxon>
        <taxon>Bacillales</taxon>
        <taxon>Paenibacillaceae</taxon>
        <taxon>Paenibacillus</taxon>
    </lineage>
</organism>
<protein>
    <submittedName>
        <fullName evidence="2">Uncharacterized protein</fullName>
    </submittedName>
</protein>
<dbReference type="Proteomes" id="UP000007523">
    <property type="component" value="Chromosome"/>
</dbReference>
<dbReference type="HOGENOM" id="CLU_1128202_0_0_9"/>
<feature type="transmembrane region" description="Helical" evidence="1">
    <location>
        <begin position="56"/>
        <end position="74"/>
    </location>
</feature>
<feature type="transmembrane region" description="Helical" evidence="1">
    <location>
        <begin position="6"/>
        <end position="25"/>
    </location>
</feature>
<feature type="transmembrane region" description="Helical" evidence="1">
    <location>
        <begin position="81"/>
        <end position="103"/>
    </location>
</feature>
<feature type="transmembrane region" description="Helical" evidence="1">
    <location>
        <begin position="193"/>
        <end position="211"/>
    </location>
</feature>
<reference evidence="2 3" key="1">
    <citation type="journal article" date="2012" name="J. Bacteriol.">
        <title>Complete Genome Sequence of Paenibacillus mucilaginosus 3016, a Bacterium Functional as Microbial Fertilizer.</title>
        <authorList>
            <person name="Ma M."/>
            <person name="Wang Z."/>
            <person name="Li L."/>
            <person name="Jiang X."/>
            <person name="Guan D."/>
            <person name="Cao F."/>
            <person name="Chen H."/>
            <person name="Wang X."/>
            <person name="Shen D."/>
            <person name="Du B."/>
            <person name="Li J."/>
        </authorList>
    </citation>
    <scope>NUCLEOTIDE SEQUENCE [LARGE SCALE GENOMIC DNA]</scope>
    <source>
        <strain evidence="2 3">3016</strain>
    </source>
</reference>
<keyword evidence="1" id="KW-0812">Transmembrane</keyword>
<feature type="transmembrane region" description="Helical" evidence="1">
    <location>
        <begin position="32"/>
        <end position="50"/>
    </location>
</feature>
<evidence type="ECO:0000313" key="3">
    <source>
        <dbReference type="Proteomes" id="UP000007523"/>
    </source>
</evidence>
<keyword evidence="1" id="KW-1133">Transmembrane helix</keyword>
<dbReference type="EMBL" id="CP003235">
    <property type="protein sequence ID" value="AFC28752.1"/>
    <property type="molecule type" value="Genomic_DNA"/>
</dbReference>
<gene>
    <name evidence="2" type="ORF">PM3016_1844</name>
</gene>
<dbReference type="AlphaFoldDB" id="H6NH74"/>
<dbReference type="STRING" id="1116391.PM3016_1844"/>
<proteinExistence type="predicted"/>
<feature type="transmembrane region" description="Helical" evidence="1">
    <location>
        <begin position="123"/>
        <end position="142"/>
    </location>
</feature>
<evidence type="ECO:0000256" key="1">
    <source>
        <dbReference type="SAM" id="Phobius"/>
    </source>
</evidence>
<feature type="transmembrane region" description="Helical" evidence="1">
    <location>
        <begin position="163"/>
        <end position="187"/>
    </location>
</feature>
<name>H6NH74_9BACL</name>
<evidence type="ECO:0000313" key="2">
    <source>
        <dbReference type="EMBL" id="AFC28752.1"/>
    </source>
</evidence>
<dbReference type="KEGG" id="pmq:PM3016_1844"/>